<keyword evidence="8" id="KW-0378">Hydrolase</keyword>
<sequence>METNSSQQSRSKQKTSTIDHNLDEEVDLLSFEDFVTVVHPITLSSSSIGVHASENHIAFTSGNGNAIVGVNGGRLNNAPQFLHSSQSPTTSKGKQGDAKSSLYLPSNAKLEMVIGTPLKKSESPLLETSSHSFQASSLVSQFPVTDEGQGLAAPILTPTSSSTKSSSPEKLSRSPSPDLIQFTPPKKSLAKKESPKVEKFSQIHVSKTNPVAAPLPRLNSTSSTFPSRIPGDLRTHTAFRCVDPFLAKPKTLRPAIKKIDTNGSFQEIFGKDISQPALSGKLSLSRIVPMDLPTAPHAGDATAPTLPFVTSASLPSLTTIEQDIDFIASKQFVLASHSPVHDPIMSNSSPKIHSQPAGKDRAEFSAPMSSTHPSKVTLPTALATRTTDDVFAELKQPLRVQASQIQIDAKPGSAVDPFDAITKNSDLDNRDLPALEEYDEDEEEPNQSVPDIKRISARKQKNAAIFDTYLREAEKQPKAVKNISQADEAAQSTRWLIEQAEKQHIISSPRDYQLELFERAKKQNIIAVLDTGSGKTFIAVLLLRYIIDQELEDRAIGKPKRVSFFLVDSVTLCHQQHSVLKNNLNQPTDMVCGLMGTDLSDHKKWKKRMDTNMVIVCTAEILRQCLHHSFVAMAQINLLVFDEAHHAKKDHPYARIIKDFYSNDTGECISLPRIFGMTASPVDARDNIKKAAEELEGLLHSQIATAVDPSLMQYSIKGKPETIAYYDSLGPRFDTPLYLQMLPLLKDNPVFRKPFVFVKEASRTLGSWCVDQIWTFCLQEEESKKLQAKTEQAHHKRRVPESLEVLEKRKEQIEEAKTIVKDYNFAPPHFATKLSDDLKTKVHYSNNLSTKVVALLSILKDRFQRPTNDKCIVFVRERYTARLLATLLSTPEAGTPFLKVAPLVGTTSAEAGEMNITFRSQTLTMHDFRNGKINCLIATSVAEEGLDIPDCNLVVRFDLYNTVIQYIQSRGRARHANSRYYHMVEHHNDEQRQTIKEVLSHEKMLKSFASELPEDRKLTGNDFDMDYFLKKERTHRQYTIPGSGAKLTYRMSLTVLSAFVDSLPRAQETSLRVDYIVTTVNKQFICEVILPEEAPIRGAVGRPATTKQVAKCSAAFETCMILIQKGYIDKFLLSTFKKTAHMMRNALLAVDSKKREAYEMRTKPALWSSKGEQGIFYMTVMFLDSPGSLDRASQPLGLLTRSPLPDLPQFVLHFGGGRSSSVSCVPLASSIKLEETILEQVNMFTLCLFQDVFSKAYKSDPDSMPYFLVPISCPDLIRDWKGVEPTIIIDWQAIKYVQDFENEQAEKPWEHKPWLGKSDEYFKDKFITDPFDGSRKLWSVGITKEYKPLDPVPPNTAPRKGARKNNSNIMEYSCSLWAKARTRRTFDTGQPVIEATYISLRRNLLDEFDGAEVETSKKCYVILEPLKVSPLPTTVVAMAYLLPAIVHRVESYLIALEATNLLHLDIRPALALEAVTKDSDNTEEHGEEQRNFQRGMGNNYERLEFLGDCFLKMATSISLYGLNPDSDEFRYHVDRMCLICNKNLFNTAQKLGLYKFIRSAAFNRRAWYPEGPELLRGKTATAPNTHELGDKSIADVCEAMIGAALLSHHETKSMDNAVRAVTEVVNSDNHKALIWSDYYRLYEKPKYQVSVATAAQIDLARQVEAKHPYRFKYPRLLRSAFIHPAYLFSYEQIPSYQRLEFLGDSLLDMACVNFLFHKYPTKDPQWLTEHKMAMVSNQFLGALSVTLGFHKHMLTLDSQVQKIVADYVFDITEALIQAKADAKRAGKAEDEYAPDYWITVRQPPKCLPDMVEAFIGAIFVDSEYNYEEVEKFFDTHIKWYFKDMSIYDTYANKHPTTFLTNFLQKNMGCENWSPVSREIPGEDGRKNVVVCGIIVHNKVVSTFQAESIRYAKVGAAKKALAQLEGMSVREFREKFECSCKGDVIDEEGNVKFVEREDDSTGPGMGYREEIVGDMLKGVEVNMGGEKKEKGDVEDMSERQKLETGSMELC</sequence>
<dbReference type="Gene3D" id="1.10.1520.10">
    <property type="entry name" value="Ribonuclease III domain"/>
    <property type="match status" value="2"/>
</dbReference>
<dbReference type="PROSITE" id="PS51327">
    <property type="entry name" value="DICER_DSRBF"/>
    <property type="match status" value="1"/>
</dbReference>
<dbReference type="Pfam" id="PF04851">
    <property type="entry name" value="ResIII"/>
    <property type="match status" value="1"/>
</dbReference>
<dbReference type="GO" id="GO:0046872">
    <property type="term" value="F:metal ion binding"/>
    <property type="evidence" value="ECO:0007669"/>
    <property type="project" value="UniProtKB-KW"/>
</dbReference>
<evidence type="ECO:0000259" key="19">
    <source>
        <dbReference type="PROSITE" id="PS50142"/>
    </source>
</evidence>
<keyword evidence="13 17" id="KW-0694">RNA-binding</keyword>
<evidence type="ECO:0000256" key="8">
    <source>
        <dbReference type="ARBA" id="ARBA00022801"/>
    </source>
</evidence>
<feature type="compositionally biased region" description="Basic and acidic residues" evidence="18">
    <location>
        <begin position="1984"/>
        <end position="2001"/>
    </location>
</feature>
<dbReference type="VEuPathDB" id="FungiDB:MFRU_046g00360"/>
<dbReference type="InterPro" id="IPR000999">
    <property type="entry name" value="RNase_III_dom"/>
</dbReference>
<dbReference type="GO" id="GO:0004386">
    <property type="term" value="F:helicase activity"/>
    <property type="evidence" value="ECO:0007669"/>
    <property type="project" value="UniProtKB-KW"/>
</dbReference>
<dbReference type="PROSITE" id="PS50821">
    <property type="entry name" value="PAZ"/>
    <property type="match status" value="1"/>
</dbReference>
<evidence type="ECO:0000256" key="13">
    <source>
        <dbReference type="ARBA" id="ARBA00022884"/>
    </source>
</evidence>
<dbReference type="SMART" id="SM00490">
    <property type="entry name" value="HELICc"/>
    <property type="match status" value="1"/>
</dbReference>
<dbReference type="PANTHER" id="PTHR14950">
    <property type="entry name" value="DICER-RELATED"/>
    <property type="match status" value="1"/>
</dbReference>
<keyword evidence="7" id="KW-0547">Nucleotide-binding</keyword>
<evidence type="ECO:0000259" key="22">
    <source>
        <dbReference type="PROSITE" id="PS51194"/>
    </source>
</evidence>
<comment type="cofactor">
    <cofactor evidence="2">
        <name>Mg(2+)</name>
        <dbReference type="ChEBI" id="CHEBI:18420"/>
    </cofactor>
</comment>
<evidence type="ECO:0000256" key="18">
    <source>
        <dbReference type="SAM" id="MobiDB-lite"/>
    </source>
</evidence>
<feature type="domain" description="RNase III" evidence="19">
    <location>
        <begin position="1660"/>
        <end position="1823"/>
    </location>
</feature>
<evidence type="ECO:0000256" key="14">
    <source>
        <dbReference type="ARBA" id="ARBA00023118"/>
    </source>
</evidence>
<proteinExistence type="inferred from homology"/>
<evidence type="ECO:0000256" key="9">
    <source>
        <dbReference type="ARBA" id="ARBA00022806"/>
    </source>
</evidence>
<dbReference type="EMBL" id="VICG01000006">
    <property type="protein sequence ID" value="KAA8571324.1"/>
    <property type="molecule type" value="Genomic_DNA"/>
</dbReference>
<dbReference type="SMART" id="SM00487">
    <property type="entry name" value="DEXDc"/>
    <property type="match status" value="1"/>
</dbReference>
<dbReference type="InterPro" id="IPR003100">
    <property type="entry name" value="PAZ_dom"/>
</dbReference>
<reference evidence="24 25" key="1">
    <citation type="submission" date="2019-06" db="EMBL/GenBank/DDBJ databases">
        <title>Genome Sequence of the Brown Rot Fungal Pathogen Monilinia fructicola.</title>
        <authorList>
            <person name="De Miccolis Angelini R.M."/>
            <person name="Landi L."/>
            <person name="Abate D."/>
            <person name="Pollastro S."/>
            <person name="Romanazzi G."/>
            <person name="Faretra F."/>
        </authorList>
    </citation>
    <scope>NUCLEOTIDE SEQUENCE [LARGE SCALE GENOMIC DNA]</scope>
    <source>
        <strain evidence="24 25">Mfrc123</strain>
    </source>
</reference>
<evidence type="ECO:0000256" key="17">
    <source>
        <dbReference type="PROSITE-ProRule" id="PRU00657"/>
    </source>
</evidence>
<name>A0A5M9JPA3_MONFR</name>
<evidence type="ECO:0000256" key="1">
    <source>
        <dbReference type="ARBA" id="ARBA00001936"/>
    </source>
</evidence>
<evidence type="ECO:0000313" key="24">
    <source>
        <dbReference type="EMBL" id="KAA8571324.1"/>
    </source>
</evidence>
<dbReference type="PANTHER" id="PTHR14950:SF62">
    <property type="entry name" value="DICER-LIKE PROTEIN 1"/>
    <property type="match status" value="1"/>
</dbReference>
<dbReference type="SUPFAM" id="SSF54768">
    <property type="entry name" value="dsRNA-binding domain-like"/>
    <property type="match status" value="1"/>
</dbReference>
<dbReference type="GO" id="GO:0005737">
    <property type="term" value="C:cytoplasm"/>
    <property type="evidence" value="ECO:0007669"/>
    <property type="project" value="TreeGrafter"/>
</dbReference>
<dbReference type="GO" id="GO:0005524">
    <property type="term" value="F:ATP binding"/>
    <property type="evidence" value="ECO:0007669"/>
    <property type="project" value="UniProtKB-KW"/>
</dbReference>
<dbReference type="PROSITE" id="PS00517">
    <property type="entry name" value="RNASE_3_1"/>
    <property type="match status" value="1"/>
</dbReference>
<feature type="region of interest" description="Disordered" evidence="18">
    <location>
        <begin position="78"/>
        <end position="100"/>
    </location>
</feature>
<gene>
    <name evidence="24" type="ORF">EYC84_000644</name>
</gene>
<dbReference type="PROSITE" id="PS51194">
    <property type="entry name" value="HELICASE_CTER"/>
    <property type="match status" value="1"/>
</dbReference>
<protein>
    <recommendedName>
        <fullName evidence="3">Dicer-like protein 1</fullName>
    </recommendedName>
</protein>
<dbReference type="GO" id="GO:0004525">
    <property type="term" value="F:ribonuclease III activity"/>
    <property type="evidence" value="ECO:0007669"/>
    <property type="project" value="InterPro"/>
</dbReference>
<dbReference type="Pfam" id="PF03368">
    <property type="entry name" value="Dicer_dimer"/>
    <property type="match status" value="1"/>
</dbReference>
<keyword evidence="14" id="KW-0051">Antiviral defense</keyword>
<dbReference type="FunFam" id="3.40.50.300:FF:003240">
    <property type="entry name" value="Dicer-like protein 1"/>
    <property type="match status" value="1"/>
</dbReference>
<keyword evidence="9" id="KW-0347">Helicase</keyword>
<dbReference type="GO" id="GO:0003723">
    <property type="term" value="F:RNA binding"/>
    <property type="evidence" value="ECO:0007669"/>
    <property type="project" value="UniProtKB-UniRule"/>
</dbReference>
<dbReference type="GO" id="GO:0003677">
    <property type="term" value="F:DNA binding"/>
    <property type="evidence" value="ECO:0007669"/>
    <property type="project" value="InterPro"/>
</dbReference>
<evidence type="ECO:0000256" key="16">
    <source>
        <dbReference type="ARBA" id="ARBA00035116"/>
    </source>
</evidence>
<comment type="similarity">
    <text evidence="16 17">Belongs to the helicase family. Dicer subfamily.</text>
</comment>
<dbReference type="InterPro" id="IPR038248">
    <property type="entry name" value="Dicer_dimer_sf"/>
</dbReference>
<feature type="domain" description="Helicase C-terminal" evidence="22">
    <location>
        <begin position="851"/>
        <end position="1016"/>
    </location>
</feature>
<dbReference type="InterPro" id="IPR036389">
    <property type="entry name" value="RNase_III_sf"/>
</dbReference>
<feature type="compositionally biased region" description="Low complexity" evidence="18">
    <location>
        <begin position="156"/>
        <end position="177"/>
    </location>
</feature>
<keyword evidence="4" id="KW-0930">Antiviral protein</keyword>
<dbReference type="FunFam" id="3.30.160.380:FF:000004">
    <property type="entry name" value="Dicer-like protein 1"/>
    <property type="match status" value="1"/>
</dbReference>
<feature type="domain" description="Helicase ATP-binding" evidence="21">
    <location>
        <begin position="516"/>
        <end position="699"/>
    </location>
</feature>
<dbReference type="InterPro" id="IPR056755">
    <property type="entry name" value="DSRM_2"/>
</dbReference>
<feature type="region of interest" description="Disordered" evidence="18">
    <location>
        <begin position="151"/>
        <end position="201"/>
    </location>
</feature>
<keyword evidence="12" id="KW-0460">Magnesium</keyword>
<comment type="caution">
    <text evidence="24">The sequence shown here is derived from an EMBL/GenBank/DDBJ whole genome shotgun (WGS) entry which is preliminary data.</text>
</comment>
<dbReference type="SUPFAM" id="SSF52540">
    <property type="entry name" value="P-loop containing nucleoside triphosphate hydrolases"/>
    <property type="match status" value="1"/>
</dbReference>
<evidence type="ECO:0000256" key="3">
    <source>
        <dbReference type="ARBA" id="ARBA00020797"/>
    </source>
</evidence>
<feature type="domain" description="RNase III" evidence="19">
    <location>
        <begin position="1453"/>
        <end position="1609"/>
    </location>
</feature>
<dbReference type="CDD" id="cd00593">
    <property type="entry name" value="RIBOc"/>
    <property type="match status" value="2"/>
</dbReference>
<dbReference type="Gene3D" id="3.40.50.300">
    <property type="entry name" value="P-loop containing nucleotide triphosphate hydrolases"/>
    <property type="match status" value="2"/>
</dbReference>
<evidence type="ECO:0000259" key="21">
    <source>
        <dbReference type="PROSITE" id="PS51192"/>
    </source>
</evidence>
<dbReference type="CDD" id="cd18034">
    <property type="entry name" value="DEXHc_dicer"/>
    <property type="match status" value="1"/>
</dbReference>
<evidence type="ECO:0000259" key="20">
    <source>
        <dbReference type="PROSITE" id="PS50821"/>
    </source>
</evidence>
<keyword evidence="11" id="KW-0067">ATP-binding</keyword>
<dbReference type="GO" id="GO:0050688">
    <property type="term" value="P:regulation of defense response to virus"/>
    <property type="evidence" value="ECO:0007669"/>
    <property type="project" value="UniProtKB-KW"/>
</dbReference>
<dbReference type="Gene3D" id="3.30.160.380">
    <property type="entry name" value="Dicer dimerisation domain"/>
    <property type="match status" value="1"/>
</dbReference>
<dbReference type="Proteomes" id="UP000322873">
    <property type="component" value="Unassembled WGS sequence"/>
</dbReference>
<dbReference type="Pfam" id="PF00636">
    <property type="entry name" value="Ribonuclease_3"/>
    <property type="match status" value="2"/>
</dbReference>
<dbReference type="GO" id="GO:0051607">
    <property type="term" value="P:defense response to virus"/>
    <property type="evidence" value="ECO:0007669"/>
    <property type="project" value="UniProtKB-KW"/>
</dbReference>
<dbReference type="PROSITE" id="PS50142">
    <property type="entry name" value="RNASE_3_2"/>
    <property type="match status" value="2"/>
</dbReference>
<dbReference type="InterPro" id="IPR027417">
    <property type="entry name" value="P-loop_NTPase"/>
</dbReference>
<dbReference type="InterPro" id="IPR005034">
    <property type="entry name" value="Dicer_dimerisation"/>
</dbReference>
<evidence type="ECO:0000256" key="12">
    <source>
        <dbReference type="ARBA" id="ARBA00022842"/>
    </source>
</evidence>
<dbReference type="Pfam" id="PF24995">
    <property type="entry name" value="DSRM_2"/>
    <property type="match status" value="1"/>
</dbReference>
<feature type="domain" description="PAZ" evidence="20">
    <location>
        <begin position="1292"/>
        <end position="1430"/>
    </location>
</feature>
<dbReference type="PROSITE" id="PS51192">
    <property type="entry name" value="HELICASE_ATP_BIND_1"/>
    <property type="match status" value="1"/>
</dbReference>
<keyword evidence="25" id="KW-1185">Reference proteome</keyword>
<keyword evidence="10" id="KW-0862">Zinc</keyword>
<accession>A0A5M9JPA3</accession>
<dbReference type="SMART" id="SM00535">
    <property type="entry name" value="RIBOc"/>
    <property type="match status" value="2"/>
</dbReference>
<dbReference type="GO" id="GO:0005634">
    <property type="term" value="C:nucleus"/>
    <property type="evidence" value="ECO:0007669"/>
    <property type="project" value="TreeGrafter"/>
</dbReference>
<evidence type="ECO:0000256" key="7">
    <source>
        <dbReference type="ARBA" id="ARBA00022741"/>
    </source>
</evidence>
<dbReference type="InterPro" id="IPR006935">
    <property type="entry name" value="Helicase/UvrB_N"/>
</dbReference>
<evidence type="ECO:0000256" key="2">
    <source>
        <dbReference type="ARBA" id="ARBA00001946"/>
    </source>
</evidence>
<feature type="compositionally biased region" description="Polar residues" evidence="18">
    <location>
        <begin position="78"/>
        <end position="93"/>
    </location>
</feature>
<evidence type="ECO:0000256" key="5">
    <source>
        <dbReference type="ARBA" id="ARBA00022723"/>
    </source>
</evidence>
<feature type="domain" description="Dicer dsRNA-binding fold" evidence="23">
    <location>
        <begin position="1052"/>
        <end position="1142"/>
    </location>
</feature>
<dbReference type="InterPro" id="IPR014001">
    <property type="entry name" value="Helicase_ATP-bd"/>
</dbReference>
<feature type="region of interest" description="Disordered" evidence="18">
    <location>
        <begin position="344"/>
        <end position="375"/>
    </location>
</feature>
<dbReference type="SUPFAM" id="SSF69065">
    <property type="entry name" value="RNase III domain-like"/>
    <property type="match status" value="2"/>
</dbReference>
<feature type="region of interest" description="Disordered" evidence="18">
    <location>
        <begin position="1983"/>
        <end position="2009"/>
    </location>
</feature>
<evidence type="ECO:0000256" key="6">
    <source>
        <dbReference type="ARBA" id="ARBA00022737"/>
    </source>
</evidence>
<evidence type="ECO:0000256" key="11">
    <source>
        <dbReference type="ARBA" id="ARBA00022840"/>
    </source>
</evidence>
<keyword evidence="5" id="KW-0479">Metal-binding</keyword>
<evidence type="ECO:0000256" key="10">
    <source>
        <dbReference type="ARBA" id="ARBA00022833"/>
    </source>
</evidence>
<keyword evidence="15" id="KW-0464">Manganese</keyword>
<organism evidence="24 25">
    <name type="scientific">Monilinia fructicola</name>
    <name type="common">Brown rot fungus</name>
    <name type="synonym">Ciboria fructicola</name>
    <dbReference type="NCBI Taxonomy" id="38448"/>
    <lineage>
        <taxon>Eukaryota</taxon>
        <taxon>Fungi</taxon>
        <taxon>Dikarya</taxon>
        <taxon>Ascomycota</taxon>
        <taxon>Pezizomycotina</taxon>
        <taxon>Leotiomycetes</taxon>
        <taxon>Helotiales</taxon>
        <taxon>Sclerotiniaceae</taxon>
        <taxon>Monilinia</taxon>
    </lineage>
</organism>
<comment type="cofactor">
    <cofactor evidence="1">
        <name>Mn(2+)</name>
        <dbReference type="ChEBI" id="CHEBI:29035"/>
    </cofactor>
</comment>
<evidence type="ECO:0000256" key="4">
    <source>
        <dbReference type="ARBA" id="ARBA00022721"/>
    </source>
</evidence>
<dbReference type="Pfam" id="PF00271">
    <property type="entry name" value="Helicase_C"/>
    <property type="match status" value="1"/>
</dbReference>
<evidence type="ECO:0000313" key="25">
    <source>
        <dbReference type="Proteomes" id="UP000322873"/>
    </source>
</evidence>
<keyword evidence="6" id="KW-0677">Repeat</keyword>
<feature type="compositionally biased region" description="Basic and acidic residues" evidence="18">
    <location>
        <begin position="190"/>
        <end position="201"/>
    </location>
</feature>
<evidence type="ECO:0000256" key="15">
    <source>
        <dbReference type="ARBA" id="ARBA00023211"/>
    </source>
</evidence>
<dbReference type="InterPro" id="IPR001650">
    <property type="entry name" value="Helicase_C-like"/>
</dbReference>
<dbReference type="GO" id="GO:0030422">
    <property type="term" value="P:siRNA processing"/>
    <property type="evidence" value="ECO:0007669"/>
    <property type="project" value="TreeGrafter"/>
</dbReference>
<dbReference type="FunFam" id="1.10.1520.10:FF:000015">
    <property type="entry name" value="Dicer-like protein 1"/>
    <property type="match status" value="1"/>
</dbReference>
<dbReference type="CDD" id="cd18802">
    <property type="entry name" value="SF2_C_dicer"/>
    <property type="match status" value="1"/>
</dbReference>
<evidence type="ECO:0000259" key="23">
    <source>
        <dbReference type="PROSITE" id="PS51327"/>
    </source>
</evidence>